<dbReference type="InterPro" id="IPR036390">
    <property type="entry name" value="WH_DNA-bd_sf"/>
</dbReference>
<dbReference type="SUPFAM" id="SSF46785">
    <property type="entry name" value="Winged helix' DNA-binding domain"/>
    <property type="match status" value="1"/>
</dbReference>
<evidence type="ECO:0000313" key="3">
    <source>
        <dbReference type="Proteomes" id="UP000260812"/>
    </source>
</evidence>
<feature type="domain" description="Transcription regulator PadR N-terminal" evidence="1">
    <location>
        <begin position="20"/>
        <end position="90"/>
    </location>
</feature>
<dbReference type="Proteomes" id="UP000260812">
    <property type="component" value="Unassembled WGS sequence"/>
</dbReference>
<dbReference type="Gene3D" id="1.10.10.10">
    <property type="entry name" value="Winged helix-like DNA-binding domain superfamily/Winged helix DNA-binding domain"/>
    <property type="match status" value="1"/>
</dbReference>
<dbReference type="PANTHER" id="PTHR33169">
    <property type="entry name" value="PADR-FAMILY TRANSCRIPTIONAL REGULATOR"/>
    <property type="match status" value="1"/>
</dbReference>
<sequence length="126" mass="14315">MGKEEVLSGLLMELRRGTIVLSVLSQLTEPKYGYSLVTQLTEYGLPVETNTLYPLLRRLEGQGLLTSEWNTEESKPRKYYCITPEGKEIYEKLKKQWQQTAASMERILSADGKALPGKEDGMTEQL</sequence>
<protein>
    <submittedName>
        <fullName evidence="2">PadR family transcriptional regulator</fullName>
    </submittedName>
</protein>
<dbReference type="InterPro" id="IPR036388">
    <property type="entry name" value="WH-like_DNA-bd_sf"/>
</dbReference>
<reference evidence="2" key="1">
    <citation type="submission" date="2018-08" db="EMBL/GenBank/DDBJ databases">
        <title>A genome reference for cultivated species of the human gut microbiota.</title>
        <authorList>
            <person name="Zou Y."/>
            <person name="Xue W."/>
            <person name="Luo G."/>
        </authorList>
    </citation>
    <scope>NUCLEOTIDE SEQUENCE [LARGE SCALE GENOMIC DNA]</scope>
    <source>
        <strain evidence="2">TF05-5AC</strain>
    </source>
</reference>
<organism evidence="2 3">
    <name type="scientific">Eisenbergiella massiliensis</name>
    <dbReference type="NCBI Taxonomy" id="1720294"/>
    <lineage>
        <taxon>Bacteria</taxon>
        <taxon>Bacillati</taxon>
        <taxon>Bacillota</taxon>
        <taxon>Clostridia</taxon>
        <taxon>Lachnospirales</taxon>
        <taxon>Lachnospiraceae</taxon>
        <taxon>Eisenbergiella</taxon>
    </lineage>
</organism>
<dbReference type="PANTHER" id="PTHR33169:SF14">
    <property type="entry name" value="TRANSCRIPTIONAL REGULATOR RV3488"/>
    <property type="match status" value="1"/>
</dbReference>
<evidence type="ECO:0000259" key="1">
    <source>
        <dbReference type="Pfam" id="PF03551"/>
    </source>
</evidence>
<dbReference type="AlphaFoldDB" id="A0A3E3IDG8"/>
<dbReference type="EMBL" id="QVLV01000001">
    <property type="protein sequence ID" value="RGE65031.1"/>
    <property type="molecule type" value="Genomic_DNA"/>
</dbReference>
<name>A0A3E3IDG8_9FIRM</name>
<proteinExistence type="predicted"/>
<gene>
    <name evidence="2" type="ORF">DXC51_01495</name>
</gene>
<comment type="caution">
    <text evidence="2">The sequence shown here is derived from an EMBL/GenBank/DDBJ whole genome shotgun (WGS) entry which is preliminary data.</text>
</comment>
<accession>A0A3E3IDG8</accession>
<dbReference type="InterPro" id="IPR005149">
    <property type="entry name" value="Tscrpt_reg_PadR_N"/>
</dbReference>
<dbReference type="RefSeq" id="WP_117543435.1">
    <property type="nucleotide sequence ID" value="NZ_CAMAZV010000046.1"/>
</dbReference>
<dbReference type="Pfam" id="PF03551">
    <property type="entry name" value="PadR"/>
    <property type="match status" value="1"/>
</dbReference>
<keyword evidence="3" id="KW-1185">Reference proteome</keyword>
<dbReference type="GeneID" id="97985589"/>
<evidence type="ECO:0000313" key="2">
    <source>
        <dbReference type="EMBL" id="RGE65031.1"/>
    </source>
</evidence>
<dbReference type="InterPro" id="IPR052509">
    <property type="entry name" value="Metal_resp_DNA-bind_regulator"/>
</dbReference>